<sequence>MNRLAIFDCDGTLVDSGHTIHHALNLAMAEQGLPALCPAACRRIIGLSLVQAIAALLPAESSERHVAIAETYKAKFHAMRHAGEVSEPLFDGILDLLEALEADGWLLAVATGKSDRGLQLCLASHDIHARFVSLQTSDRHPSKPHPSMAQLAMSDAGAEPAATVVIGDTSYDMGMAKAAGAFGIGVTWGYHEPSELLASGAAAVADTPADVLAIARELVGASHER</sequence>
<protein>
    <submittedName>
        <fullName evidence="1">HAD-IA family hydrolase</fullName>
    </submittedName>
</protein>
<dbReference type="SFLD" id="SFLDS00003">
    <property type="entry name" value="Haloacid_Dehalogenase"/>
    <property type="match status" value="1"/>
</dbReference>
<dbReference type="InterPro" id="IPR036412">
    <property type="entry name" value="HAD-like_sf"/>
</dbReference>
<evidence type="ECO:0000313" key="1">
    <source>
        <dbReference type="EMBL" id="QIK78486.1"/>
    </source>
</evidence>
<dbReference type="Gene3D" id="1.10.150.240">
    <property type="entry name" value="Putative phosphatase, domain 2"/>
    <property type="match status" value="1"/>
</dbReference>
<keyword evidence="1" id="KW-0378">Hydrolase</keyword>
<dbReference type="InterPro" id="IPR006439">
    <property type="entry name" value="HAD-SF_hydro_IA"/>
</dbReference>
<dbReference type="GO" id="GO:0008967">
    <property type="term" value="F:phosphoglycolate phosphatase activity"/>
    <property type="evidence" value="ECO:0007669"/>
    <property type="project" value="TreeGrafter"/>
</dbReference>
<dbReference type="PANTHER" id="PTHR43434:SF24">
    <property type="entry name" value="HYDROLASE-RELATED"/>
    <property type="match status" value="1"/>
</dbReference>
<dbReference type="KEGG" id="spii:G7077_05790"/>
<accession>A0A6G7YP32</accession>
<dbReference type="Gene3D" id="3.40.50.1000">
    <property type="entry name" value="HAD superfamily/HAD-like"/>
    <property type="match status" value="1"/>
</dbReference>
<evidence type="ECO:0000313" key="2">
    <source>
        <dbReference type="Proteomes" id="UP000503222"/>
    </source>
</evidence>
<organism evidence="1 2">
    <name type="scientific">Sphingomonas piscis</name>
    <dbReference type="NCBI Taxonomy" id="2714943"/>
    <lineage>
        <taxon>Bacteria</taxon>
        <taxon>Pseudomonadati</taxon>
        <taxon>Pseudomonadota</taxon>
        <taxon>Alphaproteobacteria</taxon>
        <taxon>Sphingomonadales</taxon>
        <taxon>Sphingomonadaceae</taxon>
        <taxon>Sphingomonas</taxon>
    </lineage>
</organism>
<name>A0A6G7YP32_9SPHN</name>
<dbReference type="EMBL" id="CP049869">
    <property type="protein sequence ID" value="QIK78486.1"/>
    <property type="molecule type" value="Genomic_DNA"/>
</dbReference>
<dbReference type="InterPro" id="IPR023214">
    <property type="entry name" value="HAD_sf"/>
</dbReference>
<reference evidence="1 2" key="1">
    <citation type="submission" date="2020-03" db="EMBL/GenBank/DDBJ databases">
        <title>Sphingomonas sp. nov., isolated from fish.</title>
        <authorList>
            <person name="Hyun D.-W."/>
            <person name="Bae J.-W."/>
        </authorList>
    </citation>
    <scope>NUCLEOTIDE SEQUENCE [LARGE SCALE GENOMIC DNA]</scope>
    <source>
        <strain evidence="1 2">HDW15B</strain>
    </source>
</reference>
<gene>
    <name evidence="1" type="ORF">G7077_05790</name>
</gene>
<dbReference type="SFLD" id="SFLDG01129">
    <property type="entry name" value="C1.5:_HAD__Beta-PGM__Phosphata"/>
    <property type="match status" value="1"/>
</dbReference>
<dbReference type="Proteomes" id="UP000503222">
    <property type="component" value="Chromosome"/>
</dbReference>
<dbReference type="Pfam" id="PF13419">
    <property type="entry name" value="HAD_2"/>
    <property type="match status" value="1"/>
</dbReference>
<dbReference type="InterPro" id="IPR050155">
    <property type="entry name" value="HAD-like_hydrolase_sf"/>
</dbReference>
<dbReference type="PANTHER" id="PTHR43434">
    <property type="entry name" value="PHOSPHOGLYCOLATE PHOSPHATASE"/>
    <property type="match status" value="1"/>
</dbReference>
<dbReference type="GO" id="GO:0006281">
    <property type="term" value="P:DNA repair"/>
    <property type="evidence" value="ECO:0007669"/>
    <property type="project" value="TreeGrafter"/>
</dbReference>
<dbReference type="SUPFAM" id="SSF56784">
    <property type="entry name" value="HAD-like"/>
    <property type="match status" value="1"/>
</dbReference>
<dbReference type="InterPro" id="IPR041492">
    <property type="entry name" value="HAD_2"/>
</dbReference>
<dbReference type="NCBIfam" id="TIGR01549">
    <property type="entry name" value="HAD-SF-IA-v1"/>
    <property type="match status" value="1"/>
</dbReference>
<proteinExistence type="predicted"/>
<dbReference type="GO" id="GO:0005829">
    <property type="term" value="C:cytosol"/>
    <property type="evidence" value="ECO:0007669"/>
    <property type="project" value="TreeGrafter"/>
</dbReference>
<dbReference type="InterPro" id="IPR023198">
    <property type="entry name" value="PGP-like_dom2"/>
</dbReference>
<keyword evidence="2" id="KW-1185">Reference proteome</keyword>
<dbReference type="RefSeq" id="WP_166410879.1">
    <property type="nucleotide sequence ID" value="NZ_CP049869.1"/>
</dbReference>
<dbReference type="AlphaFoldDB" id="A0A6G7YP32"/>